<dbReference type="InterPro" id="IPR014764">
    <property type="entry name" value="DCN-prot"/>
</dbReference>
<dbReference type="PROSITE" id="PS51229">
    <property type="entry name" value="DCUN1"/>
    <property type="match status" value="1"/>
</dbReference>
<name>A0A9W8GKD5_9FUNG</name>
<keyword evidence="4" id="KW-1185">Reference proteome</keyword>
<dbReference type="Proteomes" id="UP001151516">
    <property type="component" value="Unassembled WGS sequence"/>
</dbReference>
<accession>A0A9W8GKD5</accession>
<dbReference type="GO" id="GO:0097602">
    <property type="term" value="F:cullin family protein binding"/>
    <property type="evidence" value="ECO:0007669"/>
    <property type="project" value="TreeGrafter"/>
</dbReference>
<dbReference type="Gene3D" id="1.10.238.200">
    <property type="entry name" value="Cullin, PONY binding domain"/>
    <property type="match status" value="1"/>
</dbReference>
<dbReference type="GO" id="GO:0031624">
    <property type="term" value="F:ubiquitin conjugating enzyme binding"/>
    <property type="evidence" value="ECO:0007669"/>
    <property type="project" value="TreeGrafter"/>
</dbReference>
<comment type="caution">
    <text evidence="3">The sequence shown here is derived from an EMBL/GenBank/DDBJ whole genome shotgun (WGS) entry which is preliminary data.</text>
</comment>
<evidence type="ECO:0000313" key="4">
    <source>
        <dbReference type="Proteomes" id="UP001151516"/>
    </source>
</evidence>
<dbReference type="Gene3D" id="1.10.238.10">
    <property type="entry name" value="EF-hand"/>
    <property type="match status" value="1"/>
</dbReference>
<dbReference type="Pfam" id="PF03556">
    <property type="entry name" value="Cullin_binding"/>
    <property type="match status" value="1"/>
</dbReference>
<dbReference type="InterPro" id="IPR042460">
    <property type="entry name" value="DCN1-like_PONY"/>
</dbReference>
<dbReference type="GO" id="GO:0032182">
    <property type="term" value="F:ubiquitin-like protein binding"/>
    <property type="evidence" value="ECO:0007669"/>
    <property type="project" value="TreeGrafter"/>
</dbReference>
<dbReference type="OrthoDB" id="27198at2759"/>
<sequence length="209" mass="24277">MATQSSREAWFSQYQDFDRDDGKQLIGPDGFFRLCEALKYSMDGLEPLVLLWKLGAKELGTVELESWDREVRAMGATDNATLKRVVDVAVSKFTTDFASYKDFYRQVFLYLRSQNQRIQVETAKTALPLITNQHWLFMRFVKFLEAQGPKMATMTRDQWNLLLDLSRSVDAEFSGYSKEEAWPSLFDDFYDWVREHPAPKPIDVTSSPK</sequence>
<evidence type="ECO:0000259" key="2">
    <source>
        <dbReference type="PROSITE" id="PS51229"/>
    </source>
</evidence>
<dbReference type="PANTHER" id="PTHR12281:SF12">
    <property type="entry name" value="DEFECTIVE IN CULLIN NEDDYLATION PROTEIN"/>
    <property type="match status" value="1"/>
</dbReference>
<evidence type="ECO:0000256" key="1">
    <source>
        <dbReference type="RuleBase" id="RU410713"/>
    </source>
</evidence>
<comment type="function">
    <text evidence="1">Neddylation of cullins play an essential role in the regulation of SCF-type complexes activity.</text>
</comment>
<reference evidence="3" key="1">
    <citation type="submission" date="2022-07" db="EMBL/GenBank/DDBJ databases">
        <title>Phylogenomic reconstructions and comparative analyses of Kickxellomycotina fungi.</title>
        <authorList>
            <person name="Reynolds N.K."/>
            <person name="Stajich J.E."/>
            <person name="Barry K."/>
            <person name="Grigoriev I.V."/>
            <person name="Crous P."/>
            <person name="Smith M.E."/>
        </authorList>
    </citation>
    <scope>NUCLEOTIDE SEQUENCE</scope>
    <source>
        <strain evidence="3">CBS 109367</strain>
    </source>
</reference>
<evidence type="ECO:0000313" key="3">
    <source>
        <dbReference type="EMBL" id="KAJ2686064.1"/>
    </source>
</evidence>
<gene>
    <name evidence="3" type="primary">DCUN1D5</name>
    <name evidence="3" type="ORF">IWW39_003881</name>
</gene>
<feature type="domain" description="DCUN1" evidence="2">
    <location>
        <begin position="2"/>
        <end position="194"/>
    </location>
</feature>
<dbReference type="AlphaFoldDB" id="A0A9W8GKD5"/>
<protein>
    <recommendedName>
        <fullName evidence="1">Defective in cullin neddylation protein</fullName>
    </recommendedName>
</protein>
<organism evidence="3 4">
    <name type="scientific">Coemansia spiralis</name>
    <dbReference type="NCBI Taxonomy" id="417178"/>
    <lineage>
        <taxon>Eukaryota</taxon>
        <taxon>Fungi</taxon>
        <taxon>Fungi incertae sedis</taxon>
        <taxon>Zoopagomycota</taxon>
        <taxon>Kickxellomycotina</taxon>
        <taxon>Kickxellomycetes</taxon>
        <taxon>Kickxellales</taxon>
        <taxon>Kickxellaceae</taxon>
        <taxon>Coemansia</taxon>
    </lineage>
</organism>
<dbReference type="InterPro" id="IPR005176">
    <property type="entry name" value="PONY_dom"/>
</dbReference>
<proteinExistence type="predicted"/>
<dbReference type="EMBL" id="JANBTX010000123">
    <property type="protein sequence ID" value="KAJ2686064.1"/>
    <property type="molecule type" value="Genomic_DNA"/>
</dbReference>
<dbReference type="GO" id="GO:0045116">
    <property type="term" value="P:protein neddylation"/>
    <property type="evidence" value="ECO:0007669"/>
    <property type="project" value="TreeGrafter"/>
</dbReference>
<dbReference type="GO" id="GO:0000151">
    <property type="term" value="C:ubiquitin ligase complex"/>
    <property type="evidence" value="ECO:0007669"/>
    <property type="project" value="TreeGrafter"/>
</dbReference>
<dbReference type="PANTHER" id="PTHR12281">
    <property type="entry name" value="RP42 RELATED"/>
    <property type="match status" value="1"/>
</dbReference>